<dbReference type="InterPro" id="IPR026992">
    <property type="entry name" value="DIOX_N"/>
</dbReference>
<protein>
    <recommendedName>
        <fullName evidence="6">Fe2OG dioxygenase domain-containing protein</fullName>
    </recommendedName>
</protein>
<dbReference type="PROSITE" id="PS51471">
    <property type="entry name" value="FE2OG_OXY"/>
    <property type="match status" value="1"/>
</dbReference>
<dbReference type="PANTHER" id="PTHR47991">
    <property type="entry name" value="OXOGLUTARATE/IRON-DEPENDENT DIOXYGENASE"/>
    <property type="match status" value="1"/>
</dbReference>
<evidence type="ECO:0000256" key="2">
    <source>
        <dbReference type="ARBA" id="ARBA00022723"/>
    </source>
</evidence>
<dbReference type="Proteomes" id="UP001341840">
    <property type="component" value="Unassembled WGS sequence"/>
</dbReference>
<reference evidence="7 8" key="1">
    <citation type="journal article" date="2023" name="Plants (Basel)">
        <title>Bridging the Gap: Combining Genomics and Transcriptomics Approaches to Understand Stylosanthes scabra, an Orphan Legume from the Brazilian Caatinga.</title>
        <authorList>
            <person name="Ferreira-Neto J.R.C."/>
            <person name="da Silva M.D."/>
            <person name="Binneck E."/>
            <person name="de Melo N.F."/>
            <person name="da Silva R.H."/>
            <person name="de Melo A.L.T.M."/>
            <person name="Pandolfi V."/>
            <person name="Bustamante F.O."/>
            <person name="Brasileiro-Vidal A.C."/>
            <person name="Benko-Iseppon A.M."/>
        </authorList>
    </citation>
    <scope>NUCLEOTIDE SEQUENCE [LARGE SCALE GENOMIC DNA]</scope>
    <source>
        <tissue evidence="7">Leaves</tissue>
    </source>
</reference>
<gene>
    <name evidence="7" type="ORF">PIB30_095196</name>
</gene>
<dbReference type="InterPro" id="IPR005123">
    <property type="entry name" value="Oxoglu/Fe-dep_dioxygenase_dom"/>
</dbReference>
<comment type="similarity">
    <text evidence="1 5">Belongs to the iron/ascorbate-dependent oxidoreductase family.</text>
</comment>
<evidence type="ECO:0000313" key="7">
    <source>
        <dbReference type="EMBL" id="MED6152769.1"/>
    </source>
</evidence>
<keyword evidence="8" id="KW-1185">Reference proteome</keyword>
<feature type="domain" description="Fe2OG dioxygenase" evidence="6">
    <location>
        <begin position="196"/>
        <end position="298"/>
    </location>
</feature>
<name>A0ABU6TVA7_9FABA</name>
<comment type="caution">
    <text evidence="7">The sequence shown here is derived from an EMBL/GenBank/DDBJ whole genome shotgun (WGS) entry which is preliminary data.</text>
</comment>
<evidence type="ECO:0000256" key="4">
    <source>
        <dbReference type="ARBA" id="ARBA00023004"/>
    </source>
</evidence>
<organism evidence="7 8">
    <name type="scientific">Stylosanthes scabra</name>
    <dbReference type="NCBI Taxonomy" id="79078"/>
    <lineage>
        <taxon>Eukaryota</taxon>
        <taxon>Viridiplantae</taxon>
        <taxon>Streptophyta</taxon>
        <taxon>Embryophyta</taxon>
        <taxon>Tracheophyta</taxon>
        <taxon>Spermatophyta</taxon>
        <taxon>Magnoliopsida</taxon>
        <taxon>eudicotyledons</taxon>
        <taxon>Gunneridae</taxon>
        <taxon>Pentapetalae</taxon>
        <taxon>rosids</taxon>
        <taxon>fabids</taxon>
        <taxon>Fabales</taxon>
        <taxon>Fabaceae</taxon>
        <taxon>Papilionoideae</taxon>
        <taxon>50 kb inversion clade</taxon>
        <taxon>dalbergioids sensu lato</taxon>
        <taxon>Dalbergieae</taxon>
        <taxon>Pterocarpus clade</taxon>
        <taxon>Stylosanthes</taxon>
    </lineage>
</organism>
<evidence type="ECO:0000313" key="8">
    <source>
        <dbReference type="Proteomes" id="UP001341840"/>
    </source>
</evidence>
<evidence type="ECO:0000256" key="1">
    <source>
        <dbReference type="ARBA" id="ARBA00008056"/>
    </source>
</evidence>
<dbReference type="InterPro" id="IPR050295">
    <property type="entry name" value="Plant_2OG-oxidoreductases"/>
</dbReference>
<evidence type="ECO:0000259" key="6">
    <source>
        <dbReference type="PROSITE" id="PS51471"/>
    </source>
</evidence>
<keyword evidence="4 5" id="KW-0408">Iron</keyword>
<keyword evidence="5" id="KW-0560">Oxidoreductase</keyword>
<keyword evidence="2 5" id="KW-0479">Metal-binding</keyword>
<sequence length="374" mass="43117">MAESNPGVVHGKFVQDLLLTSQDFQENYVYNEGGVGFRDALDSGGIPVIDLSLLLTSPSELTKLHHALSSWGCFQAINHGMASSFLDKVREVSKQFFELPKEEKMIYEREPNDMEGYGNDIIYFKDQKLDWSDRLYFKVLPEDQRKFKVWPEKPNDFRSTVLEYTERLILLNKVILKGIAKSLNLEESCMLKECGDNDTMILRFNYYPPCPMADHVLGVKPHADGSTITCLLQDKEVEGLQILKDNRWFKVPIIPEALLINVGDQIEIMSNGIFHSPIHRAVVNEVKDRLTVAMFFTPDPDKEIGPIEQLVNDSRPKSYKPVKNYTDIFFQYYQKGRRPIEASKIQLCEGFNRQSSERKLLKRARVTRKSRRKA</sequence>
<proteinExistence type="inferred from homology"/>
<dbReference type="Pfam" id="PF03171">
    <property type="entry name" value="2OG-FeII_Oxy"/>
    <property type="match status" value="1"/>
</dbReference>
<dbReference type="InterPro" id="IPR044861">
    <property type="entry name" value="IPNS-like_FE2OG_OXY"/>
</dbReference>
<evidence type="ECO:0000256" key="3">
    <source>
        <dbReference type="ARBA" id="ARBA00022896"/>
    </source>
</evidence>
<dbReference type="SUPFAM" id="SSF51197">
    <property type="entry name" value="Clavaminate synthase-like"/>
    <property type="match status" value="1"/>
</dbReference>
<keyword evidence="3" id="KW-0847">Vitamin C</keyword>
<evidence type="ECO:0000256" key="5">
    <source>
        <dbReference type="RuleBase" id="RU003682"/>
    </source>
</evidence>
<dbReference type="EMBL" id="JASCZI010092779">
    <property type="protein sequence ID" value="MED6152769.1"/>
    <property type="molecule type" value="Genomic_DNA"/>
</dbReference>
<accession>A0ABU6TVA7</accession>
<dbReference type="InterPro" id="IPR027443">
    <property type="entry name" value="IPNS-like_sf"/>
</dbReference>
<dbReference type="Pfam" id="PF14226">
    <property type="entry name" value="DIOX_N"/>
    <property type="match status" value="1"/>
</dbReference>
<dbReference type="Gene3D" id="2.60.120.330">
    <property type="entry name" value="B-lactam Antibiotic, Isopenicillin N Synthase, Chain"/>
    <property type="match status" value="1"/>
</dbReference>